<comment type="caution">
    <text evidence="1">The sequence shown here is derived from an EMBL/GenBank/DDBJ whole genome shotgun (WGS) entry which is preliminary data.</text>
</comment>
<evidence type="ECO:0000313" key="2">
    <source>
        <dbReference type="Proteomes" id="UP000298030"/>
    </source>
</evidence>
<keyword evidence="2" id="KW-1185">Reference proteome</keyword>
<protein>
    <submittedName>
        <fullName evidence="1">Uncharacterized protein</fullName>
    </submittedName>
</protein>
<reference evidence="1 2" key="1">
    <citation type="journal article" date="2019" name="Nat. Ecol. Evol.">
        <title>Megaphylogeny resolves global patterns of mushroom evolution.</title>
        <authorList>
            <person name="Varga T."/>
            <person name="Krizsan K."/>
            <person name="Foldi C."/>
            <person name="Dima B."/>
            <person name="Sanchez-Garcia M."/>
            <person name="Sanchez-Ramirez S."/>
            <person name="Szollosi G.J."/>
            <person name="Szarkandi J.G."/>
            <person name="Papp V."/>
            <person name="Albert L."/>
            <person name="Andreopoulos W."/>
            <person name="Angelini C."/>
            <person name="Antonin V."/>
            <person name="Barry K.W."/>
            <person name="Bougher N.L."/>
            <person name="Buchanan P."/>
            <person name="Buyck B."/>
            <person name="Bense V."/>
            <person name="Catcheside P."/>
            <person name="Chovatia M."/>
            <person name="Cooper J."/>
            <person name="Damon W."/>
            <person name="Desjardin D."/>
            <person name="Finy P."/>
            <person name="Geml J."/>
            <person name="Haridas S."/>
            <person name="Hughes K."/>
            <person name="Justo A."/>
            <person name="Karasinski D."/>
            <person name="Kautmanova I."/>
            <person name="Kiss B."/>
            <person name="Kocsube S."/>
            <person name="Kotiranta H."/>
            <person name="LaButti K.M."/>
            <person name="Lechner B.E."/>
            <person name="Liimatainen K."/>
            <person name="Lipzen A."/>
            <person name="Lukacs Z."/>
            <person name="Mihaltcheva S."/>
            <person name="Morgado L.N."/>
            <person name="Niskanen T."/>
            <person name="Noordeloos M.E."/>
            <person name="Ohm R.A."/>
            <person name="Ortiz-Santana B."/>
            <person name="Ovrebo C."/>
            <person name="Racz N."/>
            <person name="Riley R."/>
            <person name="Savchenko A."/>
            <person name="Shiryaev A."/>
            <person name="Soop K."/>
            <person name="Spirin V."/>
            <person name="Szebenyi C."/>
            <person name="Tomsovsky M."/>
            <person name="Tulloss R.E."/>
            <person name="Uehling J."/>
            <person name="Grigoriev I.V."/>
            <person name="Vagvolgyi C."/>
            <person name="Papp T."/>
            <person name="Martin F.M."/>
            <person name="Miettinen O."/>
            <person name="Hibbett D.S."/>
            <person name="Nagy L.G."/>
        </authorList>
    </citation>
    <scope>NUCLEOTIDE SEQUENCE [LARGE SCALE GENOMIC DNA]</scope>
    <source>
        <strain evidence="1 2">FP101781</strain>
    </source>
</reference>
<sequence length="58" mass="6886">MADVRVYRQCVKFQQLFDRSLRLIALQYHSMPSTWVSFCDDESSRLAEGIARRRFTIS</sequence>
<accession>A0A4Y7SLQ9</accession>
<evidence type="ECO:0000313" key="1">
    <source>
        <dbReference type="EMBL" id="TEB22578.1"/>
    </source>
</evidence>
<dbReference type="EMBL" id="QPFP01000089">
    <property type="protein sequence ID" value="TEB22578.1"/>
    <property type="molecule type" value="Genomic_DNA"/>
</dbReference>
<dbReference type="Proteomes" id="UP000298030">
    <property type="component" value="Unassembled WGS sequence"/>
</dbReference>
<gene>
    <name evidence="1" type="ORF">FA13DRAFT_1740844</name>
</gene>
<name>A0A4Y7SLQ9_COPMI</name>
<dbReference type="AlphaFoldDB" id="A0A4Y7SLQ9"/>
<proteinExistence type="predicted"/>
<organism evidence="1 2">
    <name type="scientific">Coprinellus micaceus</name>
    <name type="common">Glistening ink-cap mushroom</name>
    <name type="synonym">Coprinus micaceus</name>
    <dbReference type="NCBI Taxonomy" id="71717"/>
    <lineage>
        <taxon>Eukaryota</taxon>
        <taxon>Fungi</taxon>
        <taxon>Dikarya</taxon>
        <taxon>Basidiomycota</taxon>
        <taxon>Agaricomycotina</taxon>
        <taxon>Agaricomycetes</taxon>
        <taxon>Agaricomycetidae</taxon>
        <taxon>Agaricales</taxon>
        <taxon>Agaricineae</taxon>
        <taxon>Psathyrellaceae</taxon>
        <taxon>Coprinellus</taxon>
    </lineage>
</organism>